<dbReference type="EMBL" id="LBNQ01000019">
    <property type="protein sequence ID" value="KKW68442.1"/>
    <property type="molecule type" value="Genomic_DNA"/>
</dbReference>
<dbReference type="Gene3D" id="1.10.3730.20">
    <property type="match status" value="1"/>
</dbReference>
<dbReference type="AlphaFoldDB" id="A0A0U1Q109"/>
<feature type="transmembrane region" description="Helical" evidence="1">
    <location>
        <begin position="7"/>
        <end position="23"/>
    </location>
</feature>
<keyword evidence="1" id="KW-0812">Transmembrane</keyword>
<feature type="transmembrane region" description="Helical" evidence="1">
    <location>
        <begin position="181"/>
        <end position="201"/>
    </location>
</feature>
<organism evidence="3 4">
    <name type="scientific">Lampropedia cohaerens</name>
    <dbReference type="NCBI Taxonomy" id="1610491"/>
    <lineage>
        <taxon>Bacteria</taxon>
        <taxon>Pseudomonadati</taxon>
        <taxon>Pseudomonadota</taxon>
        <taxon>Betaproteobacteria</taxon>
        <taxon>Burkholderiales</taxon>
        <taxon>Comamonadaceae</taxon>
        <taxon>Lampropedia</taxon>
    </lineage>
</organism>
<feature type="domain" description="EamA" evidence="2">
    <location>
        <begin position="8"/>
        <end position="140"/>
    </location>
</feature>
<dbReference type="Pfam" id="PF00892">
    <property type="entry name" value="EamA"/>
    <property type="match status" value="1"/>
</dbReference>
<dbReference type="PATRIC" id="fig|1610491.3.peg.1044"/>
<keyword evidence="1" id="KW-0472">Membrane</keyword>
<feature type="transmembrane region" description="Helical" evidence="1">
    <location>
        <begin position="124"/>
        <end position="143"/>
    </location>
</feature>
<feature type="transmembrane region" description="Helical" evidence="1">
    <location>
        <begin position="99"/>
        <end position="117"/>
    </location>
</feature>
<accession>A0A0U1Q109</accession>
<dbReference type="Proteomes" id="UP000050580">
    <property type="component" value="Unassembled WGS sequence"/>
</dbReference>
<dbReference type="GO" id="GO:0016020">
    <property type="term" value="C:membrane"/>
    <property type="evidence" value="ECO:0007669"/>
    <property type="project" value="InterPro"/>
</dbReference>
<feature type="transmembrane region" description="Helical" evidence="1">
    <location>
        <begin position="264"/>
        <end position="286"/>
    </location>
</feature>
<reference evidence="3 4" key="1">
    <citation type="submission" date="2015-05" db="EMBL/GenBank/DDBJ databases">
        <title>Draft genome sequence of Lampropedia sp. CT6, isolated from the microbial mat of a hot water spring, located at Manikaran, India.</title>
        <authorList>
            <person name="Tripathi C."/>
            <person name="Rani P."/>
            <person name="Mahato N.K."/>
            <person name="Lal R."/>
        </authorList>
    </citation>
    <scope>NUCLEOTIDE SEQUENCE [LARGE SCALE GENOMIC DNA]</scope>
    <source>
        <strain evidence="3 4">CT6</strain>
    </source>
</reference>
<dbReference type="STRING" id="1610491.AAV94_04905"/>
<dbReference type="RefSeq" id="WP_046741209.1">
    <property type="nucleotide sequence ID" value="NZ_LBNQ01000019.1"/>
</dbReference>
<proteinExistence type="predicted"/>
<comment type="caution">
    <text evidence="3">The sequence shown here is derived from an EMBL/GenBank/DDBJ whole genome shotgun (WGS) entry which is preliminary data.</text>
</comment>
<protein>
    <recommendedName>
        <fullName evidence="2">EamA domain-containing protein</fullName>
    </recommendedName>
</protein>
<feature type="transmembrane region" description="Helical" evidence="1">
    <location>
        <begin position="149"/>
        <end position="169"/>
    </location>
</feature>
<dbReference type="OrthoDB" id="8584557at2"/>
<dbReference type="PANTHER" id="PTHR22911:SF103">
    <property type="entry name" value="BLR2811 PROTEIN"/>
    <property type="match status" value="1"/>
</dbReference>
<evidence type="ECO:0000313" key="4">
    <source>
        <dbReference type="Proteomes" id="UP000050580"/>
    </source>
</evidence>
<keyword evidence="4" id="KW-1185">Reference proteome</keyword>
<feature type="transmembrane region" description="Helical" evidence="1">
    <location>
        <begin position="207"/>
        <end position="227"/>
    </location>
</feature>
<dbReference type="InterPro" id="IPR037185">
    <property type="entry name" value="EmrE-like"/>
</dbReference>
<dbReference type="InterPro" id="IPR000620">
    <property type="entry name" value="EamA_dom"/>
</dbReference>
<evidence type="ECO:0000313" key="3">
    <source>
        <dbReference type="EMBL" id="KKW68442.1"/>
    </source>
</evidence>
<dbReference type="PANTHER" id="PTHR22911">
    <property type="entry name" value="ACYL-MALONYL CONDENSING ENZYME-RELATED"/>
    <property type="match status" value="1"/>
</dbReference>
<evidence type="ECO:0000259" key="2">
    <source>
        <dbReference type="Pfam" id="PF00892"/>
    </source>
</evidence>
<dbReference type="SUPFAM" id="SSF103481">
    <property type="entry name" value="Multidrug resistance efflux transporter EmrE"/>
    <property type="match status" value="2"/>
</dbReference>
<feature type="transmembrane region" description="Helical" evidence="1">
    <location>
        <begin position="29"/>
        <end position="55"/>
    </location>
</feature>
<gene>
    <name evidence="3" type="ORF">AAV94_04905</name>
</gene>
<keyword evidence="1" id="KW-1133">Transmembrane helix</keyword>
<name>A0A0U1Q109_9BURK</name>
<sequence>MPPASPLTGIALACMAVVLFALLDASSRFVAVAIPVLVALWVRFLMQTCMTLVLLKRDTGSWLPHPQNLPWQIARACAYVLSSSLSFVSLRYINVGEFTAIAMIAPVVVSVLAIVVLHERLPMLRWLLLGIALSGAVLIIQPGSMDFRWVMLLPLAQVAANVFYLLITAHLARYDAPLTTHLYTGLVGLLTISALLPWTWQPFSAPWPMWMALAGGALAASVGHLLLAHAYRFAPSTVLMPYLYGQVAMAVLLGWLFFGDIPDLPSSIGIAMIVASGISGALLSWWQAHRLARK</sequence>
<feature type="transmembrane region" description="Helical" evidence="1">
    <location>
        <begin position="239"/>
        <end position="258"/>
    </location>
</feature>
<evidence type="ECO:0000256" key="1">
    <source>
        <dbReference type="SAM" id="Phobius"/>
    </source>
</evidence>